<evidence type="ECO:0000256" key="8">
    <source>
        <dbReference type="ARBA" id="ARBA00023306"/>
    </source>
</evidence>
<comment type="subcellular location">
    <subcellularLocation>
        <location evidence="2">Chromosome</location>
        <location evidence="2">Centromere</location>
        <location evidence="2">Kinetochore</location>
    </subcellularLocation>
    <subcellularLocation>
        <location evidence="1">Nucleus</location>
    </subcellularLocation>
</comment>
<keyword evidence="5" id="KW-0498">Mitosis</keyword>
<feature type="coiled-coil region" evidence="10">
    <location>
        <begin position="123"/>
        <end position="164"/>
    </location>
</feature>
<dbReference type="PANTHER" id="PTHR15459">
    <property type="entry name" value="POLYAMINE-MODULATED FACTOR 1"/>
    <property type="match status" value="1"/>
</dbReference>
<name>A0A7S1GI98_9CHLO</name>
<dbReference type="InterPro" id="IPR007128">
    <property type="entry name" value="PMF1/Nnf1"/>
</dbReference>
<sequence length="182" mass="20256">MAQGAGRGEKRTVGQRSRKLEQAFHSTVKYALRGSPMDEFETYFPEGSVSSETLKAVYDAYVQCLHQARVFIDGEFEEICQDANVADVLQTIDVLCAEQGFDGTRDASACALQGPLVARAATLKAKKQALERLRALKHETEGRNAQLEDQLRKKKEEAATLRARVSTVGQKLEEVTHAWQKK</sequence>
<evidence type="ECO:0000256" key="3">
    <source>
        <dbReference type="ARBA" id="ARBA00022454"/>
    </source>
</evidence>
<reference evidence="11" key="1">
    <citation type="submission" date="2021-01" db="EMBL/GenBank/DDBJ databases">
        <authorList>
            <person name="Corre E."/>
            <person name="Pelletier E."/>
            <person name="Niang G."/>
            <person name="Scheremetjew M."/>
            <person name="Finn R."/>
            <person name="Kale V."/>
            <person name="Holt S."/>
            <person name="Cochrane G."/>
            <person name="Meng A."/>
            <person name="Brown T."/>
            <person name="Cohen L."/>
        </authorList>
    </citation>
    <scope>NUCLEOTIDE SEQUENCE</scope>
    <source>
        <strain evidence="11">CCMP2329</strain>
    </source>
</reference>
<dbReference type="GO" id="GO:0000444">
    <property type="term" value="C:MIS12/MIND type complex"/>
    <property type="evidence" value="ECO:0007669"/>
    <property type="project" value="InterPro"/>
</dbReference>
<dbReference type="GO" id="GO:0051301">
    <property type="term" value="P:cell division"/>
    <property type="evidence" value="ECO:0007669"/>
    <property type="project" value="UniProtKB-KW"/>
</dbReference>
<proteinExistence type="predicted"/>
<gene>
    <name evidence="11" type="ORF">POKL1161_LOCUS1198</name>
</gene>
<evidence type="ECO:0000256" key="9">
    <source>
        <dbReference type="ARBA" id="ARBA00023328"/>
    </source>
</evidence>
<organism evidence="11">
    <name type="scientific">Picochlorum oklahomense</name>
    <dbReference type="NCBI Taxonomy" id="249345"/>
    <lineage>
        <taxon>Eukaryota</taxon>
        <taxon>Viridiplantae</taxon>
        <taxon>Chlorophyta</taxon>
        <taxon>core chlorophytes</taxon>
        <taxon>Trebouxiophyceae</taxon>
        <taxon>Trebouxiophyceae incertae sedis</taxon>
        <taxon>Picochlorum</taxon>
    </lineage>
</organism>
<dbReference type="GO" id="GO:0007059">
    <property type="term" value="P:chromosome segregation"/>
    <property type="evidence" value="ECO:0007669"/>
    <property type="project" value="TreeGrafter"/>
</dbReference>
<evidence type="ECO:0000256" key="2">
    <source>
        <dbReference type="ARBA" id="ARBA00004629"/>
    </source>
</evidence>
<dbReference type="GO" id="GO:0005634">
    <property type="term" value="C:nucleus"/>
    <property type="evidence" value="ECO:0007669"/>
    <property type="project" value="UniProtKB-SubCell"/>
</dbReference>
<keyword evidence="3" id="KW-0158">Chromosome</keyword>
<accession>A0A7S1GI98</accession>
<keyword evidence="7" id="KW-0539">Nucleus</keyword>
<dbReference type="AlphaFoldDB" id="A0A7S1GI98"/>
<evidence type="ECO:0000256" key="6">
    <source>
        <dbReference type="ARBA" id="ARBA00022838"/>
    </source>
</evidence>
<evidence type="ECO:0000313" key="11">
    <source>
        <dbReference type="EMBL" id="CAD8928845.1"/>
    </source>
</evidence>
<protein>
    <submittedName>
        <fullName evidence="11">Uncharacterized protein</fullName>
    </submittedName>
</protein>
<keyword evidence="8" id="KW-0131">Cell cycle</keyword>
<keyword evidence="9" id="KW-0137">Centromere</keyword>
<dbReference type="EMBL" id="HBFV01001766">
    <property type="protein sequence ID" value="CAD8928845.1"/>
    <property type="molecule type" value="Transcribed_RNA"/>
</dbReference>
<keyword evidence="10" id="KW-0175">Coiled coil</keyword>
<evidence type="ECO:0000256" key="4">
    <source>
        <dbReference type="ARBA" id="ARBA00022618"/>
    </source>
</evidence>
<evidence type="ECO:0000256" key="7">
    <source>
        <dbReference type="ARBA" id="ARBA00023242"/>
    </source>
</evidence>
<keyword evidence="4" id="KW-0132">Cell division</keyword>
<dbReference type="Pfam" id="PF03980">
    <property type="entry name" value="Nnf1"/>
    <property type="match status" value="1"/>
</dbReference>
<keyword evidence="6" id="KW-0995">Kinetochore</keyword>
<evidence type="ECO:0000256" key="10">
    <source>
        <dbReference type="SAM" id="Coils"/>
    </source>
</evidence>
<evidence type="ECO:0000256" key="1">
    <source>
        <dbReference type="ARBA" id="ARBA00004123"/>
    </source>
</evidence>
<dbReference type="PANTHER" id="PTHR15459:SF3">
    <property type="entry name" value="POLYAMINE-MODULATED FACTOR 1"/>
    <property type="match status" value="1"/>
</dbReference>
<evidence type="ECO:0000256" key="5">
    <source>
        <dbReference type="ARBA" id="ARBA00022776"/>
    </source>
</evidence>